<gene>
    <name evidence="1" type="ORF">GMARGA_LOCUS19921</name>
</gene>
<dbReference type="Proteomes" id="UP000789901">
    <property type="component" value="Unassembled WGS sequence"/>
</dbReference>
<name>A0ABN7VL45_GIGMA</name>
<sequence>CCVHLGFDIMQRSDIELAIEGIHETSVAQLEPEHTKGKKKPCNGEYAGYVRACTILNIGKWNDFLLAKLEKLKKNTKTESSSFSTYDPQISVVYPITLDNIAEEMQKELIELMKIGSLEKSDVPKVPTIQNWIARYATQHKQKMGQMKIYNNN</sequence>
<organism evidence="1 2">
    <name type="scientific">Gigaspora margarita</name>
    <dbReference type="NCBI Taxonomy" id="4874"/>
    <lineage>
        <taxon>Eukaryota</taxon>
        <taxon>Fungi</taxon>
        <taxon>Fungi incertae sedis</taxon>
        <taxon>Mucoromycota</taxon>
        <taxon>Glomeromycotina</taxon>
        <taxon>Glomeromycetes</taxon>
        <taxon>Diversisporales</taxon>
        <taxon>Gigasporaceae</taxon>
        <taxon>Gigaspora</taxon>
    </lineage>
</organism>
<protein>
    <submittedName>
        <fullName evidence="1">12736_t:CDS:1</fullName>
    </submittedName>
</protein>
<keyword evidence="2" id="KW-1185">Reference proteome</keyword>
<dbReference type="EMBL" id="CAJVQB010017024">
    <property type="protein sequence ID" value="CAG8782393.1"/>
    <property type="molecule type" value="Genomic_DNA"/>
</dbReference>
<accession>A0ABN7VL45</accession>
<feature type="non-terminal residue" evidence="1">
    <location>
        <position position="1"/>
    </location>
</feature>
<proteinExistence type="predicted"/>
<evidence type="ECO:0000313" key="1">
    <source>
        <dbReference type="EMBL" id="CAG8782393.1"/>
    </source>
</evidence>
<comment type="caution">
    <text evidence="1">The sequence shown here is derived from an EMBL/GenBank/DDBJ whole genome shotgun (WGS) entry which is preliminary data.</text>
</comment>
<reference evidence="1 2" key="1">
    <citation type="submission" date="2021-06" db="EMBL/GenBank/DDBJ databases">
        <authorList>
            <person name="Kallberg Y."/>
            <person name="Tangrot J."/>
            <person name="Rosling A."/>
        </authorList>
    </citation>
    <scope>NUCLEOTIDE SEQUENCE [LARGE SCALE GENOMIC DNA]</scope>
    <source>
        <strain evidence="1 2">120-4 pot B 10/14</strain>
    </source>
</reference>
<evidence type="ECO:0000313" key="2">
    <source>
        <dbReference type="Proteomes" id="UP000789901"/>
    </source>
</evidence>